<dbReference type="SUPFAM" id="SSF53756">
    <property type="entry name" value="UDP-Glycosyltransferase/glycogen phosphorylase"/>
    <property type="match status" value="1"/>
</dbReference>
<dbReference type="CDD" id="cd03784">
    <property type="entry name" value="GT1_Gtf-like"/>
    <property type="match status" value="1"/>
</dbReference>
<dbReference type="FunFam" id="3.40.50.2000:FF:000120">
    <property type="entry name" value="UDP-glycosyltransferase 76C1"/>
    <property type="match status" value="1"/>
</dbReference>
<proteinExistence type="inferred from homology"/>
<dbReference type="Pfam" id="PF00201">
    <property type="entry name" value="UDPGT"/>
    <property type="match status" value="1"/>
</dbReference>
<evidence type="ECO:0000256" key="2">
    <source>
        <dbReference type="ARBA" id="ARBA00022679"/>
    </source>
</evidence>
<dbReference type="PANTHER" id="PTHR11926">
    <property type="entry name" value="GLUCOSYL/GLUCURONOSYL TRANSFERASES"/>
    <property type="match status" value="1"/>
</dbReference>
<sequence length="456" mass="51687">MEEALRESHVKQKKNRRLLLFPTPLQGHINPMIQLAHIFYSKGFSITILHNNFNSPDPSKYPFFSFHLIPEGLSEKEASEMDATPLIALLNEMLTDILQDHLVKLLLEEEEEPIASLIVDASWHFTQEVADDLKLSRFVLRTSNACSFLVYNAFPLLLEKGYMPVTDSRLEELVPELPPLRVKDLPDIKMKKPDDFYNLVAGMIRTVNASSGLIWNSCEDLEQAALIKCRQVFKSPMFNIGPFHNYFPAALEEDQKNSISWLDTQMPNSVIYVSFGTIAVATETEFLHIAWGLANSKQRFLWVVRPGSVRGSEWLQLLPDKFHQAVNGRGKIVKWAPQRHVLAHPAVGGFWTHCGWNSTFESICEGVPMICHPSFGDQKVNARYVSDVWRVGIHLEGNRDRVGIERAIRMLMVDAEGQEIRQRSIALKDKIDDSLKQGGSSYRSLDSLVSSILSAC</sequence>
<accession>I2BH74</accession>
<evidence type="ECO:0000313" key="3">
    <source>
        <dbReference type="EMBL" id="AFJ52970.1"/>
    </source>
</evidence>
<reference evidence="3" key="1">
    <citation type="journal article" date="2012" name="BMC Genomics">
        <title>Phylogenomic analysis of UDP glycosyltransferase 1 multigene family in Linum usitatissimum identified genes with varied expression patterns.</title>
        <authorList>
            <person name="Barvkar V.T."/>
            <person name="Pardeshi V.C."/>
            <person name="Kale S.M."/>
            <person name="Kadoo N.Y."/>
            <person name="Gupta V.S."/>
        </authorList>
    </citation>
    <scope>NUCLEOTIDE SEQUENCE</scope>
</reference>
<comment type="similarity">
    <text evidence="1">Belongs to the UDP-glycosyltransferase family.</text>
</comment>
<dbReference type="PANTHER" id="PTHR11926:SF1464">
    <property type="entry name" value="UDP-GLYCOSYLTRANSFERASE 76B1-LIKE"/>
    <property type="match status" value="1"/>
</dbReference>
<evidence type="ECO:0000256" key="1">
    <source>
        <dbReference type="ARBA" id="ARBA00009995"/>
    </source>
</evidence>
<dbReference type="InterPro" id="IPR002213">
    <property type="entry name" value="UDP_glucos_trans"/>
</dbReference>
<dbReference type="FunFam" id="3.40.50.2000:FF:000040">
    <property type="entry name" value="UDP-glycosyltransferase 76C1"/>
    <property type="match status" value="1"/>
</dbReference>
<dbReference type="Gene3D" id="3.40.50.2000">
    <property type="entry name" value="Glycogen Phosphorylase B"/>
    <property type="match status" value="2"/>
</dbReference>
<gene>
    <name evidence="3" type="primary">UGT76P1</name>
</gene>
<protein>
    <submittedName>
        <fullName evidence="3">UDP-glycosyltransferase 1</fullName>
    </submittedName>
</protein>
<dbReference type="AlphaFoldDB" id="I2BH74"/>
<name>I2BH74_LINUS</name>
<dbReference type="GO" id="GO:0080043">
    <property type="term" value="F:quercetin 3-O-glucosyltransferase activity"/>
    <property type="evidence" value="ECO:0007669"/>
    <property type="project" value="TreeGrafter"/>
</dbReference>
<keyword evidence="2 3" id="KW-0808">Transferase</keyword>
<dbReference type="GO" id="GO:0080044">
    <property type="term" value="F:quercetin 7-O-glucosyltransferase activity"/>
    <property type="evidence" value="ECO:0007669"/>
    <property type="project" value="TreeGrafter"/>
</dbReference>
<organism evidence="3">
    <name type="scientific">Linum usitatissimum</name>
    <name type="common">Flax</name>
    <name type="synonym">Linum humile</name>
    <dbReference type="NCBI Taxonomy" id="4006"/>
    <lineage>
        <taxon>Eukaryota</taxon>
        <taxon>Viridiplantae</taxon>
        <taxon>Streptophyta</taxon>
        <taxon>Embryophyta</taxon>
        <taxon>Tracheophyta</taxon>
        <taxon>Spermatophyta</taxon>
        <taxon>Magnoliopsida</taxon>
        <taxon>eudicotyledons</taxon>
        <taxon>Gunneridae</taxon>
        <taxon>Pentapetalae</taxon>
        <taxon>rosids</taxon>
        <taxon>fabids</taxon>
        <taxon>Malpighiales</taxon>
        <taxon>Linaceae</taxon>
        <taxon>Linum</taxon>
    </lineage>
</organism>
<dbReference type="EMBL" id="JN088343">
    <property type="protein sequence ID" value="AFJ52970.1"/>
    <property type="molecule type" value="Genomic_DNA"/>
</dbReference>